<sequence>MSIDSPSSTSSSFLNPSSSTPSSTPPMNSPSSRLNSFDLDHEGADSGLNSPSRPSNELKGGHRRRPSSQHRVRETRDAVATKSDDGRRIVNQYQLGPELGKGAYGTVELGINIQTGDSFAVKEYSKARLRRAVRQRSLANRGRNRGGLAGRPEQSPSSSNFDDLEEEWKKNPLSLIAREVAIMKKLDHPNLIHLYEVIDVPLSDGLFMVLEYCPGGILMDVPTRESLMSIEDAKEYFSQILMGLEYLHENDVAHRDIKPENILLTLDRKVAKLCDFGVSDWFGGKDGDDRIKKGTGSPAFMPPESYIPEKEVHARAFDIWSLGVTLYCMLTGRLPFEQSNPVDLFQAIRDDPVLLPAGWPYEQKELVHRMLDKDASKRITIPDIREHPWLNGISMPSREVNLAPERMVEEPTADEVRGAIRSISSAFAVIRAVRKFQSLTSRARSIRAQRGSYNSVFSSSTSSLTPSSSQPSSPKIPVSSSANISSDTPSKEIEKAETPFESLSISDDQQPICEEPGKINDEVLSPSSTLQPKHKLSTEGSSSQEHPTTDSPLTASPRASTSPCPSSPSSFRDAPDEFEEVTSPIEYTSSPSSSLYHGVPSVPSPSHESLFPLKTEPEPAGSCSSADDFQEVSSPVDIADSPLPTAYPFSDSASSPIPISSSSHPPEEPPMFDSPESNTGSLPPPSYLHHNKTRSAYGNPVRPGLSIDPSAQSAPRSMIDRMERQAGSVMVESPGGKKTVIG</sequence>
<evidence type="ECO:0000313" key="6">
    <source>
        <dbReference type="EMBL" id="CDZ97325.1"/>
    </source>
</evidence>
<dbReference type="InterPro" id="IPR000719">
    <property type="entry name" value="Prot_kinase_dom"/>
</dbReference>
<dbReference type="InterPro" id="IPR008271">
    <property type="entry name" value="Ser/Thr_kinase_AS"/>
</dbReference>
<evidence type="ECO:0000256" key="1">
    <source>
        <dbReference type="ARBA" id="ARBA00022741"/>
    </source>
</evidence>
<feature type="region of interest" description="Disordered" evidence="4">
    <location>
        <begin position="452"/>
        <end position="742"/>
    </location>
</feature>
<evidence type="ECO:0000256" key="3">
    <source>
        <dbReference type="PROSITE-ProRule" id="PRU10141"/>
    </source>
</evidence>
<dbReference type="Gene3D" id="3.30.200.20">
    <property type="entry name" value="Phosphorylase Kinase, domain 1"/>
    <property type="match status" value="1"/>
</dbReference>
<dbReference type="PROSITE" id="PS00107">
    <property type="entry name" value="PROTEIN_KINASE_ATP"/>
    <property type="match status" value="1"/>
</dbReference>
<accession>A0A0F7SG07</accession>
<dbReference type="PANTHER" id="PTHR24346">
    <property type="entry name" value="MAP/MICROTUBULE AFFINITY-REGULATING KINASE"/>
    <property type="match status" value="1"/>
</dbReference>
<dbReference type="EMBL" id="LN483167">
    <property type="protein sequence ID" value="CDZ97325.1"/>
    <property type="molecule type" value="Genomic_DNA"/>
</dbReference>
<dbReference type="AlphaFoldDB" id="A0A0F7SG07"/>
<feature type="compositionally biased region" description="Low complexity" evidence="4">
    <location>
        <begin position="556"/>
        <end position="570"/>
    </location>
</feature>
<dbReference type="InterPro" id="IPR011009">
    <property type="entry name" value="Kinase-like_dom_sf"/>
</dbReference>
<feature type="compositionally biased region" description="Basic and acidic residues" evidence="4">
    <location>
        <begin position="71"/>
        <end position="85"/>
    </location>
</feature>
<feature type="compositionally biased region" description="Polar residues" evidence="4">
    <location>
        <begin position="622"/>
        <end position="633"/>
    </location>
</feature>
<dbReference type="FunFam" id="1.10.510.10:FF:000571">
    <property type="entry name" value="Maternal embryonic leucine zipper kinase"/>
    <property type="match status" value="1"/>
</dbReference>
<evidence type="ECO:0000256" key="4">
    <source>
        <dbReference type="SAM" id="MobiDB-lite"/>
    </source>
</evidence>
<dbReference type="PANTHER" id="PTHR24346:SF77">
    <property type="entry name" value="SERINE THREONINE PROTEIN KINASE"/>
    <property type="match status" value="1"/>
</dbReference>
<keyword evidence="2 3" id="KW-0067">ATP-binding</keyword>
<dbReference type="GO" id="GO:0035556">
    <property type="term" value="P:intracellular signal transduction"/>
    <property type="evidence" value="ECO:0007669"/>
    <property type="project" value="TreeGrafter"/>
</dbReference>
<feature type="domain" description="Protein kinase" evidence="5">
    <location>
        <begin position="93"/>
        <end position="390"/>
    </location>
</feature>
<reference evidence="6" key="1">
    <citation type="submission" date="2014-08" db="EMBL/GenBank/DDBJ databases">
        <authorList>
            <person name="Sharma Rahul"/>
            <person name="Thines Marco"/>
        </authorList>
    </citation>
    <scope>NUCLEOTIDE SEQUENCE</scope>
</reference>
<dbReference type="PROSITE" id="PS50011">
    <property type="entry name" value="PROTEIN_KINASE_DOM"/>
    <property type="match status" value="1"/>
</dbReference>
<feature type="compositionally biased region" description="Low complexity" evidence="4">
    <location>
        <begin position="648"/>
        <end position="664"/>
    </location>
</feature>
<dbReference type="PROSITE" id="PS00108">
    <property type="entry name" value="PROTEIN_KINASE_ST"/>
    <property type="match status" value="1"/>
</dbReference>
<keyword evidence="6" id="KW-0808">Transferase</keyword>
<feature type="region of interest" description="Disordered" evidence="4">
    <location>
        <begin position="135"/>
        <end position="165"/>
    </location>
</feature>
<evidence type="ECO:0000259" key="5">
    <source>
        <dbReference type="PROSITE" id="PS50011"/>
    </source>
</evidence>
<evidence type="ECO:0000256" key="2">
    <source>
        <dbReference type="ARBA" id="ARBA00022840"/>
    </source>
</evidence>
<protein>
    <submittedName>
        <fullName evidence="6">Calcium calmodulin-dependent protein kinase kinase</fullName>
    </submittedName>
</protein>
<dbReference type="SUPFAM" id="SSF56112">
    <property type="entry name" value="Protein kinase-like (PK-like)"/>
    <property type="match status" value="1"/>
</dbReference>
<keyword evidence="1 3" id="KW-0547">Nucleotide-binding</keyword>
<feature type="compositionally biased region" description="Low complexity" evidence="4">
    <location>
        <begin position="452"/>
        <end position="481"/>
    </location>
</feature>
<organism evidence="6">
    <name type="scientific">Phaffia rhodozyma</name>
    <name type="common">Yeast</name>
    <name type="synonym">Xanthophyllomyces dendrorhous</name>
    <dbReference type="NCBI Taxonomy" id="264483"/>
    <lineage>
        <taxon>Eukaryota</taxon>
        <taxon>Fungi</taxon>
        <taxon>Dikarya</taxon>
        <taxon>Basidiomycota</taxon>
        <taxon>Agaricomycotina</taxon>
        <taxon>Tremellomycetes</taxon>
        <taxon>Cystofilobasidiales</taxon>
        <taxon>Mrakiaceae</taxon>
        <taxon>Phaffia</taxon>
    </lineage>
</organism>
<dbReference type="GO" id="GO:0004674">
    <property type="term" value="F:protein serine/threonine kinase activity"/>
    <property type="evidence" value="ECO:0007669"/>
    <property type="project" value="TreeGrafter"/>
</dbReference>
<feature type="compositionally biased region" description="Polar residues" evidence="4">
    <location>
        <begin position="538"/>
        <end position="554"/>
    </location>
</feature>
<dbReference type="Gene3D" id="1.10.510.10">
    <property type="entry name" value="Transferase(Phosphotransferase) domain 1"/>
    <property type="match status" value="1"/>
</dbReference>
<dbReference type="SMART" id="SM00220">
    <property type="entry name" value="S_TKc"/>
    <property type="match status" value="1"/>
</dbReference>
<proteinExistence type="predicted"/>
<feature type="binding site" evidence="3">
    <location>
        <position position="122"/>
    </location>
    <ligand>
        <name>ATP</name>
        <dbReference type="ChEBI" id="CHEBI:30616"/>
    </ligand>
</feature>
<keyword evidence="6" id="KW-0418">Kinase</keyword>
<dbReference type="Pfam" id="PF00069">
    <property type="entry name" value="Pkinase"/>
    <property type="match status" value="1"/>
</dbReference>
<dbReference type="GO" id="GO:0005524">
    <property type="term" value="F:ATP binding"/>
    <property type="evidence" value="ECO:0007669"/>
    <property type="project" value="UniProtKB-UniRule"/>
</dbReference>
<feature type="compositionally biased region" description="Basic and acidic residues" evidence="4">
    <location>
        <begin position="489"/>
        <end position="498"/>
    </location>
</feature>
<name>A0A0F7SG07_PHARH</name>
<dbReference type="GO" id="GO:0005737">
    <property type="term" value="C:cytoplasm"/>
    <property type="evidence" value="ECO:0007669"/>
    <property type="project" value="TreeGrafter"/>
</dbReference>
<feature type="region of interest" description="Disordered" evidence="4">
    <location>
        <begin position="1"/>
        <end position="85"/>
    </location>
</feature>
<feature type="compositionally biased region" description="Basic residues" evidence="4">
    <location>
        <begin position="61"/>
        <end position="70"/>
    </location>
</feature>
<feature type="compositionally biased region" description="Low complexity" evidence="4">
    <location>
        <begin position="1"/>
        <end position="22"/>
    </location>
</feature>
<dbReference type="CDD" id="cd14008">
    <property type="entry name" value="STKc_LKB1_CaMKK"/>
    <property type="match status" value="1"/>
</dbReference>
<dbReference type="InterPro" id="IPR017441">
    <property type="entry name" value="Protein_kinase_ATP_BS"/>
</dbReference>